<evidence type="ECO:0000256" key="5">
    <source>
        <dbReference type="ARBA" id="ARBA00022525"/>
    </source>
</evidence>
<dbReference type="OrthoDB" id="1179585at2759"/>
<dbReference type="PANTHER" id="PTHR32018">
    <property type="entry name" value="RHAMNOGALACTURONATE LYASE FAMILY PROTEIN"/>
    <property type="match status" value="1"/>
</dbReference>
<protein>
    <recommendedName>
        <fullName evidence="4">rhamnogalacturonan endolyase</fullName>
        <ecNumber evidence="4">4.2.2.23</ecNumber>
    </recommendedName>
</protein>
<comment type="catalytic activity">
    <reaction evidence="1">
        <text>Endotype eliminative cleavage of L-alpha-rhamnopyranosyl-(1-&gt;4)-alpha-D-galactopyranosyluronic acid bonds of rhamnogalacturonan I domains in ramified hairy regions of pectin leaving L-rhamnopyranose at the reducing end and 4-deoxy-4,5-unsaturated D-galactopyranosyluronic acid at the non-reducing end.</text>
        <dbReference type="EC" id="4.2.2.23"/>
    </reaction>
</comment>
<dbReference type="InterPro" id="IPR011013">
    <property type="entry name" value="Gal_mutarotase_sf_dom"/>
</dbReference>
<evidence type="ECO:0000259" key="11">
    <source>
        <dbReference type="Pfam" id="PF14683"/>
    </source>
</evidence>
<dbReference type="AlphaFoldDB" id="A0A6G1HYX9"/>
<keyword evidence="7" id="KW-0456">Lyase</keyword>
<dbReference type="GO" id="GO:0005576">
    <property type="term" value="C:extracellular region"/>
    <property type="evidence" value="ECO:0007669"/>
    <property type="project" value="UniProtKB-SubCell"/>
</dbReference>
<dbReference type="InterPro" id="IPR013784">
    <property type="entry name" value="Carb-bd-like_fold"/>
</dbReference>
<gene>
    <name evidence="13" type="ORF">EJ06DRAFT_509925</name>
</gene>
<evidence type="ECO:0000256" key="3">
    <source>
        <dbReference type="ARBA" id="ARBA00010418"/>
    </source>
</evidence>
<evidence type="ECO:0000256" key="2">
    <source>
        <dbReference type="ARBA" id="ARBA00004613"/>
    </source>
</evidence>
<keyword evidence="8" id="KW-0119">Carbohydrate metabolism</keyword>
<dbReference type="Pfam" id="PF14686">
    <property type="entry name" value="fn3_3"/>
    <property type="match status" value="1"/>
</dbReference>
<keyword evidence="5" id="KW-0964">Secreted</keyword>
<dbReference type="EC" id="4.2.2.23" evidence="4"/>
<comment type="similarity">
    <text evidence="3">Belongs to the polysaccharide lyase 4 family.</text>
</comment>
<dbReference type="Gene3D" id="2.60.40.1120">
    <property type="entry name" value="Carboxypeptidase-like, regulatory domain"/>
    <property type="match status" value="1"/>
</dbReference>
<dbReference type="GO" id="GO:0102210">
    <property type="term" value="F:rhamnogalacturonan endolyase activity"/>
    <property type="evidence" value="ECO:0007669"/>
    <property type="project" value="UniProtKB-EC"/>
</dbReference>
<evidence type="ECO:0000256" key="9">
    <source>
        <dbReference type="ARBA" id="ARBA00023326"/>
    </source>
</evidence>
<name>A0A6G1HYX9_9PEZI</name>
<evidence type="ECO:0000256" key="10">
    <source>
        <dbReference type="SAM" id="SignalP"/>
    </source>
</evidence>
<dbReference type="InterPro" id="IPR014718">
    <property type="entry name" value="GH-type_carb-bd"/>
</dbReference>
<dbReference type="Gene3D" id="2.60.120.260">
    <property type="entry name" value="Galactose-binding domain-like"/>
    <property type="match status" value="1"/>
</dbReference>
<comment type="subcellular location">
    <subcellularLocation>
        <location evidence="2">Secreted</location>
    </subcellularLocation>
</comment>
<evidence type="ECO:0000259" key="12">
    <source>
        <dbReference type="Pfam" id="PF14686"/>
    </source>
</evidence>
<dbReference type="Pfam" id="PF14683">
    <property type="entry name" value="CBM-like"/>
    <property type="match status" value="1"/>
</dbReference>
<dbReference type="InterPro" id="IPR029411">
    <property type="entry name" value="RG-lyase_III"/>
</dbReference>
<keyword evidence="6 10" id="KW-0732">Signal</keyword>
<evidence type="ECO:0000256" key="1">
    <source>
        <dbReference type="ARBA" id="ARBA00001324"/>
    </source>
</evidence>
<dbReference type="SUPFAM" id="SSF49452">
    <property type="entry name" value="Starch-binding domain-like"/>
    <property type="match status" value="1"/>
</dbReference>
<accession>A0A6G1HYX9</accession>
<dbReference type="InterPro" id="IPR008979">
    <property type="entry name" value="Galactose-bd-like_sf"/>
</dbReference>
<proteinExistence type="inferred from homology"/>
<evidence type="ECO:0000256" key="6">
    <source>
        <dbReference type="ARBA" id="ARBA00022729"/>
    </source>
</evidence>
<feature type="domain" description="Rhamnogalacturonan lyase" evidence="11">
    <location>
        <begin position="418"/>
        <end position="579"/>
    </location>
</feature>
<evidence type="ECO:0000313" key="14">
    <source>
        <dbReference type="Proteomes" id="UP000799640"/>
    </source>
</evidence>
<dbReference type="GO" id="GO:0030246">
    <property type="term" value="F:carbohydrate binding"/>
    <property type="evidence" value="ECO:0007669"/>
    <property type="project" value="InterPro"/>
</dbReference>
<dbReference type="GO" id="GO:0000272">
    <property type="term" value="P:polysaccharide catabolic process"/>
    <property type="evidence" value="ECO:0007669"/>
    <property type="project" value="UniProtKB-KW"/>
</dbReference>
<dbReference type="CDD" id="cd10320">
    <property type="entry name" value="RGL4_N"/>
    <property type="match status" value="1"/>
</dbReference>
<reference evidence="13" key="1">
    <citation type="journal article" date="2020" name="Stud. Mycol.">
        <title>101 Dothideomycetes genomes: a test case for predicting lifestyles and emergence of pathogens.</title>
        <authorList>
            <person name="Haridas S."/>
            <person name="Albert R."/>
            <person name="Binder M."/>
            <person name="Bloem J."/>
            <person name="Labutti K."/>
            <person name="Salamov A."/>
            <person name="Andreopoulos B."/>
            <person name="Baker S."/>
            <person name="Barry K."/>
            <person name="Bills G."/>
            <person name="Bluhm B."/>
            <person name="Cannon C."/>
            <person name="Castanera R."/>
            <person name="Culley D."/>
            <person name="Daum C."/>
            <person name="Ezra D."/>
            <person name="Gonzalez J."/>
            <person name="Henrissat B."/>
            <person name="Kuo A."/>
            <person name="Liang C."/>
            <person name="Lipzen A."/>
            <person name="Lutzoni F."/>
            <person name="Magnuson J."/>
            <person name="Mondo S."/>
            <person name="Nolan M."/>
            <person name="Ohm R."/>
            <person name="Pangilinan J."/>
            <person name="Park H.-J."/>
            <person name="Ramirez L."/>
            <person name="Alfaro M."/>
            <person name="Sun H."/>
            <person name="Tritt A."/>
            <person name="Yoshinaga Y."/>
            <person name="Zwiers L.-H."/>
            <person name="Turgeon B."/>
            <person name="Goodwin S."/>
            <person name="Spatafora J."/>
            <person name="Crous P."/>
            <person name="Grigoriev I."/>
        </authorList>
    </citation>
    <scope>NUCLEOTIDE SEQUENCE</scope>
    <source>
        <strain evidence="13">CBS 262.69</strain>
    </source>
</reference>
<keyword evidence="14" id="KW-1185">Reference proteome</keyword>
<dbReference type="SUPFAM" id="SSF74650">
    <property type="entry name" value="Galactose mutarotase-like"/>
    <property type="match status" value="1"/>
</dbReference>
<evidence type="ECO:0000256" key="4">
    <source>
        <dbReference type="ARBA" id="ARBA00012437"/>
    </source>
</evidence>
<dbReference type="Gene3D" id="2.70.98.10">
    <property type="match status" value="1"/>
</dbReference>
<feature type="signal peptide" evidence="10">
    <location>
        <begin position="1"/>
        <end position="20"/>
    </location>
</feature>
<dbReference type="CDD" id="cd10316">
    <property type="entry name" value="RGL4_M"/>
    <property type="match status" value="1"/>
</dbReference>
<dbReference type="SUPFAM" id="SSF49785">
    <property type="entry name" value="Galactose-binding domain-like"/>
    <property type="match status" value="1"/>
</dbReference>
<dbReference type="InterPro" id="IPR051850">
    <property type="entry name" value="Polysacch_Lyase_4"/>
</dbReference>
<keyword evidence="9" id="KW-0624">Polysaccharide degradation</keyword>
<dbReference type="Proteomes" id="UP000799640">
    <property type="component" value="Unassembled WGS sequence"/>
</dbReference>
<feature type="domain" description="Rhamnogalacturonan lyase" evidence="12">
    <location>
        <begin position="327"/>
        <end position="402"/>
    </location>
</feature>
<evidence type="ECO:0000313" key="13">
    <source>
        <dbReference type="EMBL" id="KAF2400945.1"/>
    </source>
</evidence>
<feature type="chain" id="PRO_5026224823" description="rhamnogalacturonan endolyase" evidence="10">
    <location>
        <begin position="21"/>
        <end position="583"/>
    </location>
</feature>
<dbReference type="PANTHER" id="PTHR32018:SF1">
    <property type="entry name" value="RHAMNOGALACTURONAN ENDOLYASE"/>
    <property type="match status" value="1"/>
</dbReference>
<organism evidence="13 14">
    <name type="scientific">Trichodelitschia bisporula</name>
    <dbReference type="NCBI Taxonomy" id="703511"/>
    <lineage>
        <taxon>Eukaryota</taxon>
        <taxon>Fungi</taxon>
        <taxon>Dikarya</taxon>
        <taxon>Ascomycota</taxon>
        <taxon>Pezizomycotina</taxon>
        <taxon>Dothideomycetes</taxon>
        <taxon>Dothideomycetes incertae sedis</taxon>
        <taxon>Phaeotrichales</taxon>
        <taxon>Phaeotrichaceae</taxon>
        <taxon>Trichodelitschia</taxon>
    </lineage>
</organism>
<dbReference type="EMBL" id="ML996694">
    <property type="protein sequence ID" value="KAF2400945.1"/>
    <property type="molecule type" value="Genomic_DNA"/>
</dbReference>
<evidence type="ECO:0000256" key="7">
    <source>
        <dbReference type="ARBA" id="ARBA00023239"/>
    </source>
</evidence>
<sequence length="583" mass="63609">MAVLRFWLWALVLAAASALAKPGDPFFKKLNEKTYQLGNDFWNVTVIGGFGKRLMYNGVDLVGNASGHYVSYNGAANNLSWNLSPPRIVRKSGEYTDIMFSAAEGDMHWVLTPTLLGAYQYFVNRALPRLGEFRTLWRLSNDTFTHGWTTERDAPLARLAEMQEATQKTGDETWVNAQGVSFTKYDLSTFLPNIEGEPTVWGIYGKMPKSGEGIGSWYIHGGKDYLNGDHLKQELMIHRESITGDAVQLNMIHGTHYQARSNDAFAPGKTWGPWLWYLNNGSAADALARARTETAAWPYPWHADERGYASRGALSGSLRLSDGRPASRAAIFLGDTNATAPTLDQGEGYYYRTYAGADGSFHIAHVRAGNYTLHAWPGVGSGIGDVSTVFRAPVTIRSNGSATALDALSWVVPKHKPLFQIGALDRTATGFGLAGGRHEHARARGCPAALNFTVGVDGMEKWCFAQGQPGTWAVRFKAGPGDVGPATLTVSLAAYSAGASAGVYVNDERVGELGPRTLGPGDPSLYRSGTLAGEWRFLEWPAKVREGENVVEFRIAPNSRDKANAANIAMRGFMWDSVLLRLN</sequence>
<dbReference type="InterPro" id="IPR029413">
    <property type="entry name" value="RG-lyase_II"/>
</dbReference>
<evidence type="ECO:0000256" key="8">
    <source>
        <dbReference type="ARBA" id="ARBA00023277"/>
    </source>
</evidence>